<dbReference type="EMBL" id="VITV01000002">
    <property type="protein sequence ID" value="TWB79731.1"/>
    <property type="molecule type" value="Genomic_DNA"/>
</dbReference>
<evidence type="ECO:0000256" key="1">
    <source>
        <dbReference type="SAM" id="MobiDB-lite"/>
    </source>
</evidence>
<sequence>MTGFQSVQSLFPTQGTTASGLLGGTAAGGEAADLFTQLLSGMVDASTVNSQSAGQSGAFLTAGQGTGGANGAATTSPFTPSTIPFALGKGGVQAKGGPVPASTTTGTAVTALMTGITANTPSALQPATGWTQTHWSAKTVMADVADGATDGQTATDTQDSTATDTTLAALATAMGGQQQPTPPVPAAQTAAGQMPSDAIKADAATDATAASQAVAGQTVAQAGTAQADAIQANTAKTDAVQIGAPQAGASQTGAMQMGASQAGMALPGMTPVAEPTAADAALAAQAIQPSPAQTAKGSAASAAASSLAVADQKAAALAAGTPPVTSRASTAAPPANGAPTQVQSAQVQAVQTQAAQTQAAKAQTGTVADATALAATAAATATDGATKTGKADGVAASGSGLKTGAPKGAKGDMGKPQGATVTATTLPDQKSGATTADQARQQTADSATDDSSSNGVLAAPADNGMIYADAHAAAAPLAKVGDAATPAATAPMAALANAAGNGNAAANTATSAQATLQALLQQQQAGRTNTASNGLLATTENGLLPAATDGTSGSASASDAALNASGFMGLVDGQHTFPTGFAAQMAGTAQAARPAQYPPVLQQVTMGFQKAASNGMDSVTIQLTPDDMGSIDVKLDFHKDGKVRASVTADNAKTLDLLQRNSDDLKTALQDAGLQTDNDSLSFNLKDDSQAQQQQERRGGQNGAQFSMDDTAAPEEAASEDTIIPSLGRVDVRI</sequence>
<gene>
    <name evidence="3" type="ORF">FBZ87_102152</name>
</gene>
<evidence type="ECO:0000313" key="3">
    <source>
        <dbReference type="EMBL" id="TWB79731.1"/>
    </source>
</evidence>
<dbReference type="AlphaFoldDB" id="A0A560K8R9"/>
<dbReference type="CDD" id="cd17470">
    <property type="entry name" value="T3SS_Flik_C"/>
    <property type="match status" value="1"/>
</dbReference>
<accession>A0A560K8R9</accession>
<feature type="compositionally biased region" description="Low complexity" evidence="1">
    <location>
        <begin position="433"/>
        <end position="453"/>
    </location>
</feature>
<keyword evidence="3" id="KW-0966">Cell projection</keyword>
<dbReference type="InterPro" id="IPR021136">
    <property type="entry name" value="Flagellar_hook_control-like_C"/>
</dbReference>
<proteinExistence type="predicted"/>
<comment type="caution">
    <text evidence="3">The sequence shown here is derived from an EMBL/GenBank/DDBJ whole genome shotgun (WGS) entry which is preliminary data.</text>
</comment>
<feature type="region of interest" description="Disordered" evidence="1">
    <location>
        <begin position="379"/>
        <end position="456"/>
    </location>
</feature>
<name>A0A560K8R9_9PROT</name>
<dbReference type="Gene3D" id="3.30.750.140">
    <property type="match status" value="1"/>
</dbReference>
<feature type="region of interest" description="Disordered" evidence="1">
    <location>
        <begin position="320"/>
        <end position="343"/>
    </location>
</feature>
<dbReference type="RefSeq" id="WP_186454580.1">
    <property type="nucleotide sequence ID" value="NZ_JARPAF010000002.1"/>
</dbReference>
<keyword evidence="3" id="KW-0969">Cilium</keyword>
<evidence type="ECO:0000259" key="2">
    <source>
        <dbReference type="Pfam" id="PF02120"/>
    </source>
</evidence>
<feature type="region of interest" description="Disordered" evidence="1">
    <location>
        <begin position="174"/>
        <end position="196"/>
    </location>
</feature>
<dbReference type="InterPro" id="IPR038610">
    <property type="entry name" value="FliK-like_C_sf"/>
</dbReference>
<feature type="domain" description="Flagellar hook-length control protein-like C-terminal" evidence="2">
    <location>
        <begin position="609"/>
        <end position="691"/>
    </location>
</feature>
<feature type="compositionally biased region" description="Low complexity" evidence="1">
    <location>
        <begin position="379"/>
        <end position="393"/>
    </location>
</feature>
<evidence type="ECO:0000313" key="4">
    <source>
        <dbReference type="Proteomes" id="UP000320516"/>
    </source>
</evidence>
<feature type="compositionally biased region" description="Low complexity" evidence="1">
    <location>
        <begin position="186"/>
        <end position="196"/>
    </location>
</feature>
<dbReference type="Proteomes" id="UP000320516">
    <property type="component" value="Unassembled WGS sequence"/>
</dbReference>
<feature type="compositionally biased region" description="Polar residues" evidence="1">
    <location>
        <begin position="419"/>
        <end position="432"/>
    </location>
</feature>
<dbReference type="Pfam" id="PF02120">
    <property type="entry name" value="Flg_hook"/>
    <property type="match status" value="1"/>
</dbReference>
<keyword evidence="3" id="KW-0282">Flagellum</keyword>
<feature type="compositionally biased region" description="Basic and acidic residues" evidence="1">
    <location>
        <begin position="685"/>
        <end position="699"/>
    </location>
</feature>
<protein>
    <submittedName>
        <fullName evidence="3">Flagellar hook-length control protein FliK</fullName>
    </submittedName>
</protein>
<reference evidence="3 4" key="1">
    <citation type="submission" date="2019-06" db="EMBL/GenBank/DDBJ databases">
        <title>Genomic Encyclopedia of Type Strains, Phase IV (KMG-V): Genome sequencing to study the core and pangenomes of soil and plant-associated prokaryotes.</title>
        <authorList>
            <person name="Whitman W."/>
        </authorList>
    </citation>
    <scope>NUCLEOTIDE SEQUENCE [LARGE SCALE GENOMIC DNA]</scope>
    <source>
        <strain evidence="3 4">BR 12005</strain>
    </source>
</reference>
<feature type="region of interest" description="Disordered" evidence="1">
    <location>
        <begin position="679"/>
        <end position="725"/>
    </location>
</feature>
<organism evidence="3 4">
    <name type="scientific">Nitrospirillum amazonense</name>
    <dbReference type="NCBI Taxonomy" id="28077"/>
    <lineage>
        <taxon>Bacteria</taxon>
        <taxon>Pseudomonadati</taxon>
        <taxon>Pseudomonadota</taxon>
        <taxon>Alphaproteobacteria</taxon>
        <taxon>Rhodospirillales</taxon>
        <taxon>Azospirillaceae</taxon>
        <taxon>Nitrospirillum</taxon>
    </lineage>
</organism>